<evidence type="ECO:0000259" key="7">
    <source>
        <dbReference type="PROSITE" id="PS50071"/>
    </source>
</evidence>
<evidence type="ECO:0000256" key="1">
    <source>
        <dbReference type="ARBA" id="ARBA00023125"/>
    </source>
</evidence>
<dbReference type="PANTHER" id="PTHR46271">
    <property type="entry name" value="HOMEOBOX PROTEIN, PUTATIVE-RELATED"/>
    <property type="match status" value="1"/>
</dbReference>
<dbReference type="PANTHER" id="PTHR46271:SF4">
    <property type="entry name" value="HOMEOBOX PROTEIN, PUTATIVE-RELATED"/>
    <property type="match status" value="1"/>
</dbReference>
<dbReference type="InterPro" id="IPR017970">
    <property type="entry name" value="Homeobox_CS"/>
</dbReference>
<dbReference type="InterPro" id="IPR009057">
    <property type="entry name" value="Homeodomain-like_sf"/>
</dbReference>
<feature type="region of interest" description="Disordered" evidence="6">
    <location>
        <begin position="115"/>
        <end position="141"/>
    </location>
</feature>
<dbReference type="CDD" id="cd00086">
    <property type="entry name" value="homeodomain"/>
    <property type="match status" value="1"/>
</dbReference>
<dbReference type="GO" id="GO:0000981">
    <property type="term" value="F:DNA-binding transcription factor activity, RNA polymerase II-specific"/>
    <property type="evidence" value="ECO:0007669"/>
    <property type="project" value="InterPro"/>
</dbReference>
<dbReference type="Pfam" id="PF00046">
    <property type="entry name" value="Homeodomain"/>
    <property type="match status" value="1"/>
</dbReference>
<dbReference type="SUPFAM" id="SSF46689">
    <property type="entry name" value="Homeodomain-like"/>
    <property type="match status" value="1"/>
</dbReference>
<dbReference type="InterPro" id="IPR043562">
    <property type="entry name" value="RAX/RAX2"/>
</dbReference>
<keyword evidence="1 4" id="KW-0238">DNA-binding</keyword>
<keyword evidence="2 4" id="KW-0371">Homeobox</keyword>
<dbReference type="AlphaFoldDB" id="A0A6F9DF77"/>
<organism evidence="8">
    <name type="scientific">Phallusia mammillata</name>
    <dbReference type="NCBI Taxonomy" id="59560"/>
    <lineage>
        <taxon>Eukaryota</taxon>
        <taxon>Metazoa</taxon>
        <taxon>Chordata</taxon>
        <taxon>Tunicata</taxon>
        <taxon>Ascidiacea</taxon>
        <taxon>Phlebobranchia</taxon>
        <taxon>Ascidiidae</taxon>
        <taxon>Phallusia</taxon>
    </lineage>
</organism>
<feature type="region of interest" description="Disordered" evidence="6">
    <location>
        <begin position="644"/>
        <end position="664"/>
    </location>
</feature>
<evidence type="ECO:0000313" key="8">
    <source>
        <dbReference type="EMBL" id="CAB3254105.1"/>
    </source>
</evidence>
<evidence type="ECO:0000256" key="3">
    <source>
        <dbReference type="ARBA" id="ARBA00023242"/>
    </source>
</evidence>
<dbReference type="SMART" id="SM00389">
    <property type="entry name" value="HOX"/>
    <property type="match status" value="1"/>
</dbReference>
<dbReference type="InterPro" id="IPR001356">
    <property type="entry name" value="HD"/>
</dbReference>
<proteinExistence type="evidence at transcript level"/>
<evidence type="ECO:0000256" key="2">
    <source>
        <dbReference type="ARBA" id="ARBA00023155"/>
    </source>
</evidence>
<evidence type="ECO:0000256" key="5">
    <source>
        <dbReference type="RuleBase" id="RU000682"/>
    </source>
</evidence>
<evidence type="ECO:0000256" key="4">
    <source>
        <dbReference type="PROSITE-ProRule" id="PRU00108"/>
    </source>
</evidence>
<comment type="subcellular location">
    <subcellularLocation>
        <location evidence="4 5">Nucleus</location>
    </subcellularLocation>
</comment>
<dbReference type="GO" id="GO:0000978">
    <property type="term" value="F:RNA polymerase II cis-regulatory region sequence-specific DNA binding"/>
    <property type="evidence" value="ECO:0007669"/>
    <property type="project" value="TreeGrafter"/>
</dbReference>
<dbReference type="PROSITE" id="PS50071">
    <property type="entry name" value="HOMEOBOX_2"/>
    <property type="match status" value="1"/>
</dbReference>
<sequence length="688" mass="76260">MAQQNQVVDSEYAYKAQKLCDETMRPFAGNQSDFSPQLSNFQSMFLSQYPASSGLLNNLYSSSGEIGNEQRDSSCTSVQTISLHNHRIPLQPNGQSNQQMNVQHPCGQQRTLTYSAGGWPDHASLERGDVQNPRSGNRGRTTYSDEQVAELEDIFARNPYPTPQARQQLSRDINVPESKIKIWFQNRRARAKKQRTGNSNWRNIRSVAVSAVKAGPNLNNNNLISAHGHNPKVQSFADKFLAMPTGAGAISDSSSKWQKEANTTHRGEMAVQQPSLSLSGLTIRPASNGVPSVQSGPSTSANTKLNHFQSHSDHKTSTHHPDFYYNPDRTRYAEHGGYYKVSHSENLNTSFPSRFPVISSANELHFFQSHLKNNFAKPGLAPHAAPRPSNPNPNKPCQYSNITARKSDICRTLVGSLQQNRTHSMSYIGSNAYSEDRRSCAPENVTPSMSATLFSSPPAIRRFVFPFKKLLESPGVTSDAGFAEFSKNNMDASTTLSRDYWNCRTSVQPRSYEMTGPLMWTDSSTRYTAMYSDTSNIPHQSTTVRNAKHCFSQTSGSAVGLSQVPEKENFILSSNKYEGKDRASDYKSNLLGNKVLTQLEDIHKTNENMFPCSNEPVITSAGEKSVMKVTISAENINWPSDAFQQQGQQTTKGNNASRFSSGGSDDSLCVIDGRKKSSPEPFTNWLKV</sequence>
<accession>A0A6F9DF77</accession>
<keyword evidence="3 4" id="KW-0539">Nucleus</keyword>
<feature type="DNA-binding region" description="Homeobox" evidence="4">
    <location>
        <begin position="136"/>
        <end position="195"/>
    </location>
</feature>
<dbReference type="GO" id="GO:0045944">
    <property type="term" value="P:positive regulation of transcription by RNA polymerase II"/>
    <property type="evidence" value="ECO:0007669"/>
    <property type="project" value="InterPro"/>
</dbReference>
<name>A0A6F9DF77_9ASCI</name>
<feature type="compositionally biased region" description="Polar residues" evidence="6">
    <location>
        <begin position="650"/>
        <end position="664"/>
    </location>
</feature>
<evidence type="ECO:0000256" key="6">
    <source>
        <dbReference type="SAM" id="MobiDB-lite"/>
    </source>
</evidence>
<feature type="domain" description="Homeobox" evidence="7">
    <location>
        <begin position="134"/>
        <end position="194"/>
    </location>
</feature>
<feature type="compositionally biased region" description="Polar residues" evidence="6">
    <location>
        <begin position="132"/>
        <end position="141"/>
    </location>
</feature>
<dbReference type="GO" id="GO:0005634">
    <property type="term" value="C:nucleus"/>
    <property type="evidence" value="ECO:0007669"/>
    <property type="project" value="UniProtKB-SubCell"/>
</dbReference>
<gene>
    <name evidence="8" type="primary">Hr-005</name>
</gene>
<dbReference type="PROSITE" id="PS00027">
    <property type="entry name" value="HOMEOBOX_1"/>
    <property type="match status" value="1"/>
</dbReference>
<dbReference type="Gene3D" id="1.10.10.60">
    <property type="entry name" value="Homeodomain-like"/>
    <property type="match status" value="1"/>
</dbReference>
<reference evidence="8" key="1">
    <citation type="submission" date="2020-04" db="EMBL/GenBank/DDBJ databases">
        <authorList>
            <person name="Neveu A P."/>
        </authorList>
    </citation>
    <scope>NUCLEOTIDE SEQUENCE</scope>
    <source>
        <tissue evidence="8">Whole embryo</tissue>
    </source>
</reference>
<protein>
    <submittedName>
        <fullName evidence="8">Transcription factor protein</fullName>
    </submittedName>
</protein>
<dbReference type="EMBL" id="LR785828">
    <property type="protein sequence ID" value="CAB3254105.1"/>
    <property type="molecule type" value="mRNA"/>
</dbReference>